<evidence type="ECO:0000256" key="4">
    <source>
        <dbReference type="ARBA" id="ARBA00022694"/>
    </source>
</evidence>
<comment type="function">
    <text evidence="9">Catalyzes the formation of N(4)-acetylcytidine (ac(4)C) at the wobble position of tRNA(Met), by using acetyl-CoA as an acetyl donor and ATP (or GTP).</text>
</comment>
<dbReference type="Pfam" id="PF08351">
    <property type="entry name" value="TmcA_N"/>
    <property type="match status" value="1"/>
</dbReference>
<proteinExistence type="inferred from homology"/>
<evidence type="ECO:0000313" key="11">
    <source>
        <dbReference type="EMBL" id="OBS08010.1"/>
    </source>
</evidence>
<evidence type="ECO:0000256" key="3">
    <source>
        <dbReference type="ARBA" id="ARBA00022679"/>
    </source>
</evidence>
<dbReference type="InterPro" id="IPR013562">
    <property type="entry name" value="TmcA/NAT10_N"/>
</dbReference>
<dbReference type="EC" id="2.3.1.193" evidence="9"/>
<name>A0A1A6C0C9_9GAMM</name>
<keyword evidence="2 9" id="KW-0820">tRNA-binding</keyword>
<evidence type="ECO:0000259" key="10">
    <source>
        <dbReference type="PROSITE" id="PS51186"/>
    </source>
</evidence>
<evidence type="ECO:0000313" key="12">
    <source>
        <dbReference type="Proteomes" id="UP000029273"/>
    </source>
</evidence>
<dbReference type="Gene3D" id="3.40.630.30">
    <property type="match status" value="1"/>
</dbReference>
<dbReference type="AlphaFoldDB" id="A0A1A6C0C9"/>
<evidence type="ECO:0000256" key="9">
    <source>
        <dbReference type="HAMAP-Rule" id="MF_01886"/>
    </source>
</evidence>
<keyword evidence="8 9" id="KW-0012">Acyltransferase</keyword>
<dbReference type="Pfam" id="PF05127">
    <property type="entry name" value="NAT10_TcmA_helicase"/>
    <property type="match status" value="1"/>
</dbReference>
<dbReference type="GO" id="GO:1904812">
    <property type="term" value="P:rRNA acetylation involved in maturation of SSU-rRNA"/>
    <property type="evidence" value="ECO:0007669"/>
    <property type="project" value="TreeGrafter"/>
</dbReference>
<comment type="catalytic activity">
    <reaction evidence="9">
        <text>cytidine(34) in elongator tRNA(Met) + acetyl-CoA + ATP + H2O = N(4)-acetylcytidine(34) in elongator tRNA(Met) + ADP + phosphate + CoA + H(+)</text>
        <dbReference type="Rhea" id="RHEA:43788"/>
        <dbReference type="Rhea" id="RHEA-COMP:10693"/>
        <dbReference type="Rhea" id="RHEA-COMP:10694"/>
        <dbReference type="ChEBI" id="CHEBI:15377"/>
        <dbReference type="ChEBI" id="CHEBI:15378"/>
        <dbReference type="ChEBI" id="CHEBI:30616"/>
        <dbReference type="ChEBI" id="CHEBI:43474"/>
        <dbReference type="ChEBI" id="CHEBI:57287"/>
        <dbReference type="ChEBI" id="CHEBI:57288"/>
        <dbReference type="ChEBI" id="CHEBI:74900"/>
        <dbReference type="ChEBI" id="CHEBI:82748"/>
        <dbReference type="ChEBI" id="CHEBI:456216"/>
        <dbReference type="EC" id="2.3.1.193"/>
    </reaction>
</comment>
<dbReference type="PANTHER" id="PTHR10925">
    <property type="entry name" value="N-ACETYLTRANSFERASE 10"/>
    <property type="match status" value="1"/>
</dbReference>
<dbReference type="PANTHER" id="PTHR10925:SF5">
    <property type="entry name" value="RNA CYTIDINE ACETYLTRANSFERASE"/>
    <property type="match status" value="1"/>
</dbReference>
<dbReference type="PROSITE" id="PS51186">
    <property type="entry name" value="GNAT"/>
    <property type="match status" value="1"/>
</dbReference>
<keyword evidence="12" id="KW-1185">Reference proteome</keyword>
<evidence type="ECO:0000256" key="2">
    <source>
        <dbReference type="ARBA" id="ARBA00022555"/>
    </source>
</evidence>
<dbReference type="InterPro" id="IPR032672">
    <property type="entry name" value="TmcA/NAT10/Kre33"/>
</dbReference>
<evidence type="ECO:0000256" key="5">
    <source>
        <dbReference type="ARBA" id="ARBA00022741"/>
    </source>
</evidence>
<evidence type="ECO:0000256" key="7">
    <source>
        <dbReference type="ARBA" id="ARBA00022884"/>
    </source>
</evidence>
<dbReference type="GO" id="GO:0005737">
    <property type="term" value="C:cytoplasm"/>
    <property type="evidence" value="ECO:0007669"/>
    <property type="project" value="UniProtKB-SubCell"/>
</dbReference>
<dbReference type="SUPFAM" id="SSF52540">
    <property type="entry name" value="P-loop containing nucleoside triphosphate hydrolases"/>
    <property type="match status" value="1"/>
</dbReference>
<dbReference type="Gene3D" id="1.20.120.890">
    <property type="entry name" value="tRNA(Met) cytidine acetyltransferase, tail domain"/>
    <property type="match status" value="1"/>
</dbReference>
<feature type="binding site" evidence="9">
    <location>
        <position position="189"/>
    </location>
    <ligand>
        <name>ATP</name>
        <dbReference type="ChEBI" id="CHEBI:30616"/>
    </ligand>
</feature>
<dbReference type="CDD" id="cd04301">
    <property type="entry name" value="NAT_SF"/>
    <property type="match status" value="1"/>
</dbReference>
<accession>A0A1A6C0C9</accession>
<evidence type="ECO:0000256" key="1">
    <source>
        <dbReference type="ARBA" id="ARBA00022490"/>
    </source>
</evidence>
<feature type="binding site" evidence="9">
    <location>
        <position position="551"/>
    </location>
    <ligand>
        <name>acetyl-CoA</name>
        <dbReference type="ChEBI" id="CHEBI:57288"/>
    </ligand>
</feature>
<dbReference type="InterPro" id="IPR016181">
    <property type="entry name" value="Acyl_CoA_acyltransferase"/>
</dbReference>
<dbReference type="GO" id="GO:0051391">
    <property type="term" value="P:tRNA acetylation"/>
    <property type="evidence" value="ECO:0007669"/>
    <property type="project" value="UniProtKB-UniRule"/>
</dbReference>
<dbReference type="OrthoDB" id="5578851at2"/>
<dbReference type="SUPFAM" id="SSF55729">
    <property type="entry name" value="Acyl-CoA N-acyltransferases (Nat)"/>
    <property type="match status" value="1"/>
</dbReference>
<dbReference type="GO" id="GO:0002101">
    <property type="term" value="P:tRNA wobble cytosine modification"/>
    <property type="evidence" value="ECO:0007669"/>
    <property type="project" value="UniProtKB-UniRule"/>
</dbReference>
<dbReference type="GO" id="GO:1990883">
    <property type="term" value="F:18S rRNA cytidine N-acetyltransferase activity"/>
    <property type="evidence" value="ECO:0007669"/>
    <property type="project" value="TreeGrafter"/>
</dbReference>
<comment type="similarity">
    <text evidence="9">Belongs to the TmcA family.</text>
</comment>
<dbReference type="Gene3D" id="3.40.50.11040">
    <property type="match status" value="1"/>
</dbReference>
<reference evidence="11 12" key="1">
    <citation type="journal article" date="2014" name="Genome Announc.">
        <title>Draft Genome Sequence of the Iron-Oxidizing, Acidophilic, and Halotolerant 'Thiobacillus prosperus' Type Strain DSM 5130.</title>
        <authorList>
            <person name="Ossandon F.J."/>
            <person name="Cardenas J.P."/>
            <person name="Corbett M."/>
            <person name="Quatrini R."/>
            <person name="Holmes D.S."/>
            <person name="Watkin E."/>
        </authorList>
    </citation>
    <scope>NUCLEOTIDE SEQUENCE [LARGE SCALE GENOMIC DNA]</scope>
    <source>
        <strain evidence="11 12">DSM 5130</strain>
    </source>
</reference>
<gene>
    <name evidence="9" type="primary">tmcA</name>
    <name evidence="11" type="ORF">Thpro_022260</name>
</gene>
<keyword evidence="3 9" id="KW-0808">Transferase</keyword>
<keyword evidence="6 9" id="KW-0067">ATP-binding</keyword>
<evidence type="ECO:0000256" key="8">
    <source>
        <dbReference type="ARBA" id="ARBA00023315"/>
    </source>
</evidence>
<dbReference type="InterPro" id="IPR038321">
    <property type="entry name" value="TmcA_C_sf"/>
</dbReference>
<dbReference type="GO" id="GO:0000049">
    <property type="term" value="F:tRNA binding"/>
    <property type="evidence" value="ECO:0007669"/>
    <property type="project" value="UniProtKB-UniRule"/>
</dbReference>
<dbReference type="InterPro" id="IPR024914">
    <property type="entry name" value="tRNA_acetyltr_TmcA"/>
</dbReference>
<protein>
    <recommendedName>
        <fullName evidence="9">tRNA(Met) cytidine acetyltransferase TmcA</fullName>
        <ecNumber evidence="9">2.3.1.193</ecNumber>
    </recommendedName>
</protein>
<dbReference type="InterPro" id="IPR027417">
    <property type="entry name" value="P-loop_NTPase"/>
</dbReference>
<comment type="subcellular location">
    <subcellularLocation>
        <location evidence="9">Cytoplasm</location>
    </subcellularLocation>
</comment>
<dbReference type="InterPro" id="IPR007807">
    <property type="entry name" value="TcmA/NAT10_helicase"/>
</dbReference>
<comment type="caution">
    <text evidence="11">The sequence shown here is derived from an EMBL/GenBank/DDBJ whole genome shotgun (WGS) entry which is preliminary data.</text>
</comment>
<sequence length="713" mass="74868">MPPIDTIELAQSLSAAASASRQRRVLVLGGEAGWARAEAARLPLPDAAQGLWIGPDAPPGWVACAPREARGQLGREYARVCLDAFAGFDADAFGAVAGTLVGGGLLCLLSPPLAAWGDCPDPACARARGSPAAGDRFLARLAGMLADAPGVCVLGQDGRLAGDAQARRPIATPVAAPRIAADGCVNPEQRAAVAAVLRAATGHRRRPTVLTAHRGRGKSAAFGLAAAVLMAEHGRRVVVTGPSLAAVEAVFAHAARRLPAARRTRTALTLGEASLSFVAPDALAEAPPQTDLVLVDEAACLPQALVLRLLRRCPRLAFATTVHGYEGSGRAFALRFSARLDAETPGWRALSLHEPVRWAAGDPLEALSFRALLLDAEPAVVDGAAGHPLARATIERLGRDALAADEALLREVFGLLIIAHYRTRPQDLRQLLDGPSLAVWVARLDGRVVAVALVAEEGGLPADLAAGVAQGRRRVHGHLLPQVLAAHCGRADAMALRGWRVVRLAVHPTLQRRGLGAALIARLANEAAIQGLDWLGASFGATPPLLTFWRRAGLLPLRVGATREAVSGAHAALVLRPVSTQAGRLHADLRRRYLESLPQLLGDSLRGVEPRLALELLARGPSEAPAPALDPAWRREAADFVAGAREYEDALGALWRLAVDALPQAAAAGRAHEALAMKVLQKRGWEHVAARAGVPGRRQVIALLREAAARLLD</sequence>
<dbReference type="Proteomes" id="UP000029273">
    <property type="component" value="Unassembled WGS sequence"/>
</dbReference>
<dbReference type="RefSeq" id="WP_065089657.1">
    <property type="nucleotide sequence ID" value="NZ_JQSG02000006.1"/>
</dbReference>
<dbReference type="InterPro" id="IPR000182">
    <property type="entry name" value="GNAT_dom"/>
</dbReference>
<comment type="caution">
    <text evidence="9">Lacks conserved residue(s) required for the propagation of feature annotation.</text>
</comment>
<keyword evidence="4 9" id="KW-0819">tRNA processing</keyword>
<keyword evidence="7 9" id="KW-0694">RNA-binding</keyword>
<feature type="binding site" evidence="9">
    <location>
        <position position="357"/>
    </location>
    <ligand>
        <name>ATP</name>
        <dbReference type="ChEBI" id="CHEBI:30616"/>
    </ligand>
</feature>
<keyword evidence="5 9" id="KW-0547">Nucleotide-binding</keyword>
<dbReference type="GO" id="GO:0051392">
    <property type="term" value="F:tRNA cytidine N4-acetyltransferase activity"/>
    <property type="evidence" value="ECO:0007669"/>
    <property type="project" value="UniProtKB-UniRule"/>
</dbReference>
<evidence type="ECO:0000256" key="6">
    <source>
        <dbReference type="ARBA" id="ARBA00022840"/>
    </source>
</evidence>
<keyword evidence="1 9" id="KW-0963">Cytoplasm</keyword>
<dbReference type="Pfam" id="PF13718">
    <property type="entry name" value="GNAT_acetyltr_2"/>
    <property type="match status" value="2"/>
</dbReference>
<dbReference type="GO" id="GO:0005524">
    <property type="term" value="F:ATP binding"/>
    <property type="evidence" value="ECO:0007669"/>
    <property type="project" value="UniProtKB-UniRule"/>
</dbReference>
<organism evidence="11 12">
    <name type="scientific">Acidihalobacter prosperus</name>
    <dbReference type="NCBI Taxonomy" id="160660"/>
    <lineage>
        <taxon>Bacteria</taxon>
        <taxon>Pseudomonadati</taxon>
        <taxon>Pseudomonadota</taxon>
        <taxon>Gammaproteobacteria</taxon>
        <taxon>Chromatiales</taxon>
        <taxon>Ectothiorhodospiraceae</taxon>
        <taxon>Acidihalobacter</taxon>
    </lineage>
</organism>
<dbReference type="EMBL" id="JQSG02000006">
    <property type="protein sequence ID" value="OBS08010.1"/>
    <property type="molecule type" value="Genomic_DNA"/>
</dbReference>
<dbReference type="HAMAP" id="MF_01886">
    <property type="entry name" value="tRNA_acetyltr_TmcA"/>
    <property type="match status" value="1"/>
</dbReference>
<feature type="domain" description="N-acetyltransferase" evidence="10">
    <location>
        <begin position="392"/>
        <end position="590"/>
    </location>
</feature>
<dbReference type="Gene3D" id="3.40.50.300">
    <property type="entry name" value="P-loop containing nucleotide triphosphate hydrolases"/>
    <property type="match status" value="1"/>
</dbReference>